<evidence type="ECO:0000256" key="3">
    <source>
        <dbReference type="ARBA" id="ARBA00022670"/>
    </source>
</evidence>
<dbReference type="SUPFAM" id="SSF55486">
    <property type="entry name" value="Metalloproteases ('zincins'), catalytic domain"/>
    <property type="match status" value="1"/>
</dbReference>
<dbReference type="PANTHER" id="PTHR11804">
    <property type="entry name" value="PROTEASE M3 THIMET OLIGOPEPTIDASE-RELATED"/>
    <property type="match status" value="1"/>
</dbReference>
<dbReference type="InterPro" id="IPR016024">
    <property type="entry name" value="ARM-type_fold"/>
</dbReference>
<keyword evidence="15" id="KW-1185">Reference proteome</keyword>
<dbReference type="InterPro" id="IPR024077">
    <property type="entry name" value="Neurolysin/TOP_dom2"/>
</dbReference>
<evidence type="ECO:0000256" key="5">
    <source>
        <dbReference type="ARBA" id="ARBA00022801"/>
    </source>
</evidence>
<comment type="similarity">
    <text evidence="2 10">Belongs to the peptidase M3 family.</text>
</comment>
<dbReference type="InterPro" id="IPR001567">
    <property type="entry name" value="Pept_M3A_M3B_dom"/>
</dbReference>
<sequence>MLRKFSGRLPFRSWHDRQTVRTFSWAAPRRTTPGLFGNPLLATPQNFVELNERTRAAAFSLIDRIEKGDESRTTVQLFDDLSNEICCAADVVECIRQMHTDPTFNQAAEASAHDFCDLVETINTRRSLYEKLLSAKKTEADRMDAMDARTLELFLDDFHQSGVQLPDDQRKRFVDLSTEIFMAGSRYQQMCDTPAKISKEDQARFRFPQDLIAGPWSTYPDYRIRSFTSQAFYKHNDAQEANLKLLVGKRHELARLTGFESYAHRAQYNSILGEYSVCKDFLEGLIDKLRPAVDEELRVLVDMRERLGYSHEDEGKLAESDIQYLASRCRDPGTTPSVEPNQFTVGCMMDCFEKICNSLYGVSFEYEPLSAGEVWPGMVFKIGVRDSNANLLGTIYLDIENRESKATGDCHYTLRCSKQLSDGDWQTPIVLLSLSISRQSSGDWRSFQLRTHQAENLFHEMGHAMHSMLGRTRYQHVAGTRCPQDMAEIPSNLMENFFNDPTAMSKSLELADHNSTQLLSLFNSIAKSRASFLSLELTQQATTALFDLEVHSALAKNVAEGRLSSTALMSRITEWATPTISRTEGYAWQHRFHHLVQYGARYYSYLVARSSASLIYNELFAKDPLNRKSGDRWALAQSHGGGIHPQELLKGLLNYTPSSTTLTNAVLEEVKKAKSLDSPIISDRVAIVSSTAYLLRQHASPFLVNNIVVHLTALFKEDVQNANTIRFAIVNALEACKPHLSHTFSTDKIVANILVVSHSTDITARSLTLQMLASLAPCAKDHKQVHHLIVESLLSLHDEEFASAAAALREYVPLSTWLNFLLDDLEQASSWHYQLSALRSVKRLAKYGHMWNEDAIQKLCKLQGMLGTKEPLLFTYLEILEVIAERALPAHIKRLNELLEQGLSTYVTSEHLKVRVAYLNLVSLLLGRAPALAARQHGLGKAFATAFAQRMDEKTGKKATFIRYTREAGDPGTQANDALRLVESLGPSHSSAPLFVEMFAQMADSIPDTVVHLAPWARNSFGRAEFLKLATRQLAFIAMSHTDIVRSLPAEWATDDLQRYKVALLAFRTGHWSDVARPLLAGIEQQRLSFISGGWITVLRLLSASQPLEFAIDDLEAAVDSLRQAELLLKRLQHGSYSADFLFTSRFLTCLLSTQMVYAAIYRSLAHFLHGIESLANPTVCDRAARALENSVLVAKEAHENWSALSRSCFAADNRTLDILHLMAAMTGLLQYGLQMMTSSIDPTPIVIPTLDAPTTMSVRQRQLLEWAKNNIEQITRLGVTEEHRVSEQTVNHFVVVLKALCMHRLGLPRYLFHQPCQFGITLSVTPNTPEYHALPNQPVPMKVTGAVTSRGLLAPIEQIVVTAIVRFPTNAAKCDFEQSQVVSFKDDKFFHANFLLHFISNCTVDFFVEFVDAERRQNWRSEATTSVSIRVTE</sequence>
<dbReference type="Gene3D" id="1.10.1370.10">
    <property type="entry name" value="Neurolysin, domain 3"/>
    <property type="match status" value="1"/>
</dbReference>
<comment type="subcellular location">
    <subcellularLocation>
        <location evidence="1">Mitochondrion</location>
    </subcellularLocation>
</comment>
<evidence type="ECO:0000256" key="2">
    <source>
        <dbReference type="ARBA" id="ARBA00006040"/>
    </source>
</evidence>
<evidence type="ECO:0000256" key="4">
    <source>
        <dbReference type="ARBA" id="ARBA00022723"/>
    </source>
</evidence>
<comment type="caution">
    <text evidence="14">The sequence shown here is derived from an EMBL/GenBank/DDBJ whole genome shotgun (WGS) entry which is preliminary data.</text>
</comment>
<evidence type="ECO:0000256" key="10">
    <source>
        <dbReference type="RuleBase" id="RU003435"/>
    </source>
</evidence>
<evidence type="ECO:0008006" key="16">
    <source>
        <dbReference type="Google" id="ProtNLM"/>
    </source>
</evidence>
<dbReference type="Pfam" id="PF01432">
    <property type="entry name" value="Peptidase_M3"/>
    <property type="match status" value="1"/>
</dbReference>
<feature type="domain" description="Integrator complex subunit 7 C-terminal" evidence="12">
    <location>
        <begin position="1324"/>
        <end position="1420"/>
    </location>
</feature>
<evidence type="ECO:0000256" key="1">
    <source>
        <dbReference type="ARBA" id="ARBA00004173"/>
    </source>
</evidence>
<keyword evidence="9" id="KW-0496">Mitochondrion</keyword>
<dbReference type="InterPro" id="IPR054519">
    <property type="entry name" value="INTS7_C"/>
</dbReference>
<evidence type="ECO:0000259" key="12">
    <source>
        <dbReference type="Pfam" id="PF22965"/>
    </source>
</evidence>
<dbReference type="PANTHER" id="PTHR11804:SF79">
    <property type="entry name" value="MITOCHONDRIAL INTERMEDIATE PEPTIDASE"/>
    <property type="match status" value="1"/>
</dbReference>
<comment type="cofactor">
    <cofactor evidence="10">
        <name>Zn(2+)</name>
        <dbReference type="ChEBI" id="CHEBI:29105"/>
    </cofactor>
    <text evidence="10">Binds 1 zinc ion.</text>
</comment>
<protein>
    <recommendedName>
        <fullName evidence="16">Mitochondrial intermediate peptidase</fullName>
    </recommendedName>
</protein>
<gene>
    <name evidence="14" type="ORF">MSPICULIGERA_LOCUS16492</name>
</gene>
<dbReference type="Pfam" id="PF22965">
    <property type="entry name" value="INTS7_C"/>
    <property type="match status" value="1"/>
</dbReference>
<feature type="non-terminal residue" evidence="14">
    <location>
        <position position="1"/>
    </location>
</feature>
<dbReference type="InterPro" id="IPR024079">
    <property type="entry name" value="MetalloPept_cat_dom_sf"/>
</dbReference>
<dbReference type="InterPro" id="IPR056516">
    <property type="entry name" value="INTS7_N"/>
</dbReference>
<organism evidence="14 15">
    <name type="scientific">Mesorhabditis spiculigera</name>
    <dbReference type="NCBI Taxonomy" id="96644"/>
    <lineage>
        <taxon>Eukaryota</taxon>
        <taxon>Metazoa</taxon>
        <taxon>Ecdysozoa</taxon>
        <taxon>Nematoda</taxon>
        <taxon>Chromadorea</taxon>
        <taxon>Rhabditida</taxon>
        <taxon>Rhabditina</taxon>
        <taxon>Rhabditomorpha</taxon>
        <taxon>Rhabditoidea</taxon>
        <taxon>Rhabditidae</taxon>
        <taxon>Mesorhabditinae</taxon>
        <taxon>Mesorhabditis</taxon>
    </lineage>
</organism>
<evidence type="ECO:0000256" key="6">
    <source>
        <dbReference type="ARBA" id="ARBA00022833"/>
    </source>
</evidence>
<keyword evidence="8 10" id="KW-0482">Metalloprotease</keyword>
<accession>A0AA36D094</accession>
<dbReference type="GO" id="GO:0005739">
    <property type="term" value="C:mitochondrion"/>
    <property type="evidence" value="ECO:0007669"/>
    <property type="project" value="UniProtKB-SubCell"/>
</dbReference>
<reference evidence="14" key="1">
    <citation type="submission" date="2023-06" db="EMBL/GenBank/DDBJ databases">
        <authorList>
            <person name="Delattre M."/>
        </authorList>
    </citation>
    <scope>NUCLEOTIDE SEQUENCE</scope>
    <source>
        <strain evidence="14">AF72</strain>
    </source>
</reference>
<dbReference type="EMBL" id="CATQJA010002653">
    <property type="protein sequence ID" value="CAJ0578231.1"/>
    <property type="molecule type" value="Genomic_DNA"/>
</dbReference>
<dbReference type="InterPro" id="IPR033851">
    <property type="entry name" value="M3A_MIP"/>
</dbReference>
<dbReference type="GO" id="GO:0006627">
    <property type="term" value="P:protein processing involved in protein targeting to mitochondrion"/>
    <property type="evidence" value="ECO:0007669"/>
    <property type="project" value="TreeGrafter"/>
</dbReference>
<dbReference type="Proteomes" id="UP001177023">
    <property type="component" value="Unassembled WGS sequence"/>
</dbReference>
<keyword evidence="5 10" id="KW-0378">Hydrolase</keyword>
<keyword evidence="6 10" id="KW-0862">Zinc</keyword>
<dbReference type="InterPro" id="IPR045090">
    <property type="entry name" value="Pept_M3A_M3B"/>
</dbReference>
<evidence type="ECO:0000259" key="11">
    <source>
        <dbReference type="Pfam" id="PF01432"/>
    </source>
</evidence>
<feature type="domain" description="Integrator complex subunit 7 N-terminal" evidence="13">
    <location>
        <begin position="674"/>
        <end position="815"/>
    </location>
</feature>
<dbReference type="CDD" id="cd06457">
    <property type="entry name" value="M3A_MIP"/>
    <property type="match status" value="1"/>
</dbReference>
<evidence type="ECO:0000313" key="14">
    <source>
        <dbReference type="EMBL" id="CAJ0578231.1"/>
    </source>
</evidence>
<proteinExistence type="inferred from homology"/>
<dbReference type="GO" id="GO:0046872">
    <property type="term" value="F:metal ion binding"/>
    <property type="evidence" value="ECO:0007669"/>
    <property type="project" value="UniProtKB-UniRule"/>
</dbReference>
<dbReference type="Gene3D" id="3.40.390.10">
    <property type="entry name" value="Collagenase (Catalytic Domain)"/>
    <property type="match status" value="1"/>
</dbReference>
<feature type="domain" description="Peptidase M3A/M3B catalytic" evidence="11">
    <location>
        <begin position="228"/>
        <end position="664"/>
    </location>
</feature>
<name>A0AA36D094_9BILA</name>
<keyword evidence="3 10" id="KW-0645">Protease</keyword>
<evidence type="ECO:0000256" key="8">
    <source>
        <dbReference type="ARBA" id="ARBA00023049"/>
    </source>
</evidence>
<evidence type="ECO:0000313" key="15">
    <source>
        <dbReference type="Proteomes" id="UP001177023"/>
    </source>
</evidence>
<dbReference type="GO" id="GO:0004222">
    <property type="term" value="F:metalloendopeptidase activity"/>
    <property type="evidence" value="ECO:0007669"/>
    <property type="project" value="InterPro"/>
</dbReference>
<dbReference type="SUPFAM" id="SSF48371">
    <property type="entry name" value="ARM repeat"/>
    <property type="match status" value="1"/>
</dbReference>
<dbReference type="GO" id="GO:0006518">
    <property type="term" value="P:peptide metabolic process"/>
    <property type="evidence" value="ECO:0007669"/>
    <property type="project" value="TreeGrafter"/>
</dbReference>
<evidence type="ECO:0000259" key="13">
    <source>
        <dbReference type="Pfam" id="PF24436"/>
    </source>
</evidence>
<dbReference type="Pfam" id="PF24436">
    <property type="entry name" value="INTS7_N"/>
    <property type="match status" value="1"/>
</dbReference>
<evidence type="ECO:0000256" key="9">
    <source>
        <dbReference type="ARBA" id="ARBA00023128"/>
    </source>
</evidence>
<evidence type="ECO:0000256" key="7">
    <source>
        <dbReference type="ARBA" id="ARBA00022946"/>
    </source>
</evidence>
<keyword evidence="7" id="KW-0809">Transit peptide</keyword>
<keyword evidence="4 10" id="KW-0479">Metal-binding</keyword>